<dbReference type="NCBIfam" id="TIGR04408">
    <property type="entry name" value="LptG_lptG"/>
    <property type="match status" value="1"/>
</dbReference>
<dbReference type="InterPro" id="IPR005495">
    <property type="entry name" value="LptG/LptF_permease"/>
</dbReference>
<evidence type="ECO:0000256" key="1">
    <source>
        <dbReference type="ARBA" id="ARBA00004651"/>
    </source>
</evidence>
<organism evidence="7 8">
    <name type="scientific">Allopusillimonas soli</name>
    <dbReference type="NCBI Taxonomy" id="659016"/>
    <lineage>
        <taxon>Bacteria</taxon>
        <taxon>Pseudomonadati</taxon>
        <taxon>Pseudomonadota</taxon>
        <taxon>Betaproteobacteria</taxon>
        <taxon>Burkholderiales</taxon>
        <taxon>Alcaligenaceae</taxon>
        <taxon>Allopusillimonas</taxon>
    </lineage>
</organism>
<reference evidence="7 8" key="1">
    <citation type="submission" date="2020-07" db="EMBL/GenBank/DDBJ databases">
        <title>Taxonomic revisions and descriptions of new bacterial species based on genomic comparisons in the high-G+C-content subgroup of the family Alcaligenaceae.</title>
        <authorList>
            <person name="Szabo A."/>
            <person name="Felfoldi T."/>
        </authorList>
    </citation>
    <scope>NUCLEOTIDE SEQUENCE [LARGE SCALE GENOMIC DNA]</scope>
    <source>
        <strain evidence="7 8">DSM 25264</strain>
    </source>
</reference>
<gene>
    <name evidence="7" type="primary">lptG</name>
    <name evidence="7" type="ORF">H0A68_04750</name>
</gene>
<feature type="transmembrane region" description="Helical" evidence="6">
    <location>
        <begin position="60"/>
        <end position="79"/>
    </location>
</feature>
<keyword evidence="8" id="KW-1185">Reference proteome</keyword>
<dbReference type="AlphaFoldDB" id="A0A853F999"/>
<evidence type="ECO:0000256" key="4">
    <source>
        <dbReference type="ARBA" id="ARBA00022989"/>
    </source>
</evidence>
<accession>A0A853F999</accession>
<evidence type="ECO:0000256" key="5">
    <source>
        <dbReference type="ARBA" id="ARBA00023136"/>
    </source>
</evidence>
<comment type="subcellular location">
    <subcellularLocation>
        <location evidence="1">Cell membrane</location>
        <topology evidence="1">Multi-pass membrane protein</topology>
    </subcellularLocation>
</comment>
<dbReference type="GO" id="GO:0043190">
    <property type="term" value="C:ATP-binding cassette (ABC) transporter complex"/>
    <property type="evidence" value="ECO:0007669"/>
    <property type="project" value="InterPro"/>
</dbReference>
<dbReference type="Proteomes" id="UP000580517">
    <property type="component" value="Unassembled WGS sequence"/>
</dbReference>
<evidence type="ECO:0000313" key="7">
    <source>
        <dbReference type="EMBL" id="NYT36172.1"/>
    </source>
</evidence>
<feature type="transmembrane region" description="Helical" evidence="6">
    <location>
        <begin position="291"/>
        <end position="309"/>
    </location>
</feature>
<dbReference type="GO" id="GO:0015920">
    <property type="term" value="P:lipopolysaccharide transport"/>
    <property type="evidence" value="ECO:0007669"/>
    <property type="project" value="TreeGrafter"/>
</dbReference>
<dbReference type="RefSeq" id="WP_129968080.1">
    <property type="nucleotide sequence ID" value="NZ_JACCEW010000001.1"/>
</dbReference>
<dbReference type="PANTHER" id="PTHR33529">
    <property type="entry name" value="SLR0882 PROTEIN-RELATED"/>
    <property type="match status" value="1"/>
</dbReference>
<feature type="transmembrane region" description="Helical" evidence="6">
    <location>
        <begin position="321"/>
        <end position="341"/>
    </location>
</feature>
<dbReference type="InterPro" id="IPR030923">
    <property type="entry name" value="LptG"/>
</dbReference>
<keyword evidence="4 6" id="KW-1133">Transmembrane helix</keyword>
<dbReference type="OrthoDB" id="9776227at2"/>
<evidence type="ECO:0000313" key="8">
    <source>
        <dbReference type="Proteomes" id="UP000580517"/>
    </source>
</evidence>
<evidence type="ECO:0000256" key="2">
    <source>
        <dbReference type="ARBA" id="ARBA00022475"/>
    </source>
</evidence>
<keyword evidence="2" id="KW-1003">Cell membrane</keyword>
<evidence type="ECO:0000256" key="3">
    <source>
        <dbReference type="ARBA" id="ARBA00022692"/>
    </source>
</evidence>
<dbReference type="EMBL" id="JACCEW010000001">
    <property type="protein sequence ID" value="NYT36172.1"/>
    <property type="molecule type" value="Genomic_DNA"/>
</dbReference>
<sequence>MRTARRYLAREIYRSSAVVLLALLGLFTFFALIEELDDVGSKFTLLNLFYLQSLQLPTRLYDLLPIGLLIGAILALAGLAQRNELVILRVSGVSGMKLMAMLWTLTIPLVIGAFILSEIVTPAAELKVSEAKLSLLGEAEGGRLASGYWFKESDGHGGNRIINISRLRASGAVEDVTLYEFGPEQVLTTFSQAAKGHFGDGTLVLNDVKQTRINAHSVSALKDGSKPDAPLTELRTLPERVLATSLTPERLIARVLTPERMSIMDLADYIDYLKANQLQTERQVVALWRKMAYPFTLLVMITIAAPIGFMQTRRGGVGSKVFIGILLGVGFFMLNQLALNVGMLSKWAAWVTALVPNLAALGIALGALILMENRHNVRRFNRANSPWSRSAA</sequence>
<dbReference type="Pfam" id="PF03739">
    <property type="entry name" value="LptF_LptG"/>
    <property type="match status" value="1"/>
</dbReference>
<dbReference type="GO" id="GO:0055085">
    <property type="term" value="P:transmembrane transport"/>
    <property type="evidence" value="ECO:0007669"/>
    <property type="project" value="InterPro"/>
</dbReference>
<keyword evidence="3 6" id="KW-0812">Transmembrane</keyword>
<dbReference type="PANTHER" id="PTHR33529:SF2">
    <property type="entry name" value="LIPOPOLYSACCHARIDE EXPORT SYSTEM PERMEASE PROTEIN LPTG"/>
    <property type="match status" value="1"/>
</dbReference>
<proteinExistence type="predicted"/>
<name>A0A853F999_9BURK</name>
<comment type="caution">
    <text evidence="7">The sequence shown here is derived from an EMBL/GenBank/DDBJ whole genome shotgun (WGS) entry which is preliminary data.</text>
</comment>
<evidence type="ECO:0000256" key="6">
    <source>
        <dbReference type="SAM" id="Phobius"/>
    </source>
</evidence>
<feature type="transmembrane region" description="Helical" evidence="6">
    <location>
        <begin position="12"/>
        <end position="33"/>
    </location>
</feature>
<feature type="transmembrane region" description="Helical" evidence="6">
    <location>
        <begin position="100"/>
        <end position="120"/>
    </location>
</feature>
<feature type="transmembrane region" description="Helical" evidence="6">
    <location>
        <begin position="347"/>
        <end position="370"/>
    </location>
</feature>
<protein>
    <submittedName>
        <fullName evidence="7">LPS export ABC transporter permease LptG</fullName>
    </submittedName>
</protein>
<keyword evidence="5 6" id="KW-0472">Membrane</keyword>